<keyword evidence="8" id="KW-1185">Reference proteome</keyword>
<evidence type="ECO:0000313" key="8">
    <source>
        <dbReference type="Proteomes" id="UP000477911"/>
    </source>
</evidence>
<comment type="subcellular location">
    <subcellularLocation>
        <location evidence="1">Cell membrane</location>
        <topology evidence="1">Multi-pass membrane protein</topology>
    </subcellularLocation>
</comment>
<feature type="transmembrane region" description="Helical" evidence="6">
    <location>
        <begin position="81"/>
        <end position="102"/>
    </location>
</feature>
<keyword evidence="3 6" id="KW-0812">Transmembrane</keyword>
<evidence type="ECO:0000256" key="1">
    <source>
        <dbReference type="ARBA" id="ARBA00004651"/>
    </source>
</evidence>
<feature type="transmembrane region" description="Helical" evidence="6">
    <location>
        <begin position="276"/>
        <end position="294"/>
    </location>
</feature>
<accession>A0A6L7GBL6</accession>
<dbReference type="InterPro" id="IPR001851">
    <property type="entry name" value="ABC_transp_permease"/>
</dbReference>
<dbReference type="GO" id="GO:0005886">
    <property type="term" value="C:plasma membrane"/>
    <property type="evidence" value="ECO:0007669"/>
    <property type="project" value="UniProtKB-SubCell"/>
</dbReference>
<evidence type="ECO:0000313" key="7">
    <source>
        <dbReference type="EMBL" id="MXN20967.1"/>
    </source>
</evidence>
<gene>
    <name evidence="7" type="ORF">GR170_24345</name>
</gene>
<evidence type="ECO:0000256" key="4">
    <source>
        <dbReference type="ARBA" id="ARBA00022989"/>
    </source>
</evidence>
<evidence type="ECO:0000256" key="2">
    <source>
        <dbReference type="ARBA" id="ARBA00022475"/>
    </source>
</evidence>
<feature type="transmembrane region" description="Helical" evidence="6">
    <location>
        <begin position="202"/>
        <end position="225"/>
    </location>
</feature>
<evidence type="ECO:0000256" key="6">
    <source>
        <dbReference type="SAM" id="Phobius"/>
    </source>
</evidence>
<dbReference type="GO" id="GO:0015658">
    <property type="term" value="F:branched-chain amino acid transmembrane transporter activity"/>
    <property type="evidence" value="ECO:0007669"/>
    <property type="project" value="InterPro"/>
</dbReference>
<feature type="transmembrane region" description="Helical" evidence="6">
    <location>
        <begin position="144"/>
        <end position="171"/>
    </location>
</feature>
<dbReference type="CDD" id="cd06581">
    <property type="entry name" value="TM_PBP1_LivM_like"/>
    <property type="match status" value="1"/>
</dbReference>
<dbReference type="EMBL" id="WUMU01000039">
    <property type="protein sequence ID" value="MXN20967.1"/>
    <property type="molecule type" value="Genomic_DNA"/>
</dbReference>
<feature type="transmembrane region" description="Helical" evidence="6">
    <location>
        <begin position="33"/>
        <end position="52"/>
    </location>
</feature>
<dbReference type="InterPro" id="IPR043428">
    <property type="entry name" value="LivM-like"/>
</dbReference>
<feature type="transmembrane region" description="Helical" evidence="6">
    <location>
        <begin position="107"/>
        <end position="124"/>
    </location>
</feature>
<keyword evidence="2" id="KW-1003">Cell membrane</keyword>
<dbReference type="PANTHER" id="PTHR30482">
    <property type="entry name" value="HIGH-AFFINITY BRANCHED-CHAIN AMINO ACID TRANSPORT SYSTEM PERMEASE"/>
    <property type="match status" value="1"/>
</dbReference>
<comment type="caution">
    <text evidence="7">The sequence shown here is derived from an EMBL/GenBank/DDBJ whole genome shotgun (WGS) entry which is preliminary data.</text>
</comment>
<reference evidence="7 8" key="1">
    <citation type="submission" date="2019-12" db="EMBL/GenBank/DDBJ databases">
        <authorList>
            <person name="Li M."/>
        </authorList>
    </citation>
    <scope>NUCLEOTIDE SEQUENCE [LARGE SCALE GENOMIC DNA]</scope>
    <source>
        <strain evidence="7 8">GBMRC 2024</strain>
    </source>
</reference>
<feature type="transmembrane region" description="Helical" evidence="6">
    <location>
        <begin position="237"/>
        <end position="264"/>
    </location>
</feature>
<dbReference type="PROSITE" id="PS51257">
    <property type="entry name" value="PROKAR_LIPOPROTEIN"/>
    <property type="match status" value="1"/>
</dbReference>
<dbReference type="Proteomes" id="UP000477911">
    <property type="component" value="Unassembled WGS sequence"/>
</dbReference>
<organism evidence="7 8">
    <name type="scientific">Pseudooceanicola albus</name>
    <dbReference type="NCBI Taxonomy" id="2692189"/>
    <lineage>
        <taxon>Bacteria</taxon>
        <taxon>Pseudomonadati</taxon>
        <taxon>Pseudomonadota</taxon>
        <taxon>Alphaproteobacteria</taxon>
        <taxon>Rhodobacterales</taxon>
        <taxon>Paracoccaceae</taxon>
        <taxon>Pseudooceanicola</taxon>
    </lineage>
</organism>
<dbReference type="RefSeq" id="WP_160897085.1">
    <property type="nucleotide sequence ID" value="NZ_WUMU01000039.1"/>
</dbReference>
<evidence type="ECO:0000256" key="3">
    <source>
        <dbReference type="ARBA" id="ARBA00022692"/>
    </source>
</evidence>
<keyword evidence="4 6" id="KW-1133">Transmembrane helix</keyword>
<dbReference type="AlphaFoldDB" id="A0A6L7GBL6"/>
<name>A0A6L7GBL6_9RHOB</name>
<protein>
    <submittedName>
        <fullName evidence="7">Branched-chain amino acid ABC transporter permease</fullName>
    </submittedName>
</protein>
<keyword evidence="5 6" id="KW-0472">Membrane</keyword>
<dbReference type="Pfam" id="PF02653">
    <property type="entry name" value="BPD_transp_2"/>
    <property type="match status" value="1"/>
</dbReference>
<dbReference type="PANTHER" id="PTHR30482:SF17">
    <property type="entry name" value="ABC TRANSPORTER ATP-BINDING PROTEIN"/>
    <property type="match status" value="1"/>
</dbReference>
<feature type="transmembrane region" description="Helical" evidence="6">
    <location>
        <begin position="59"/>
        <end position="75"/>
    </location>
</feature>
<sequence>MILRILTLLLAALVIGCAPLLLDDGQLSLGMEMLVTFVICAMWNVLAGYGGLVSLGHQAWFGIGGYAVFIASNALNVNPLWLLPLAALVPALIALVLTPLLFRLKDAYFAIGSWVLAEVFYILVQRSDALGGITGMPLFTGGMLGASIYAQVFWVAGGLALAVLVLSYLVLRSGFGLGLMSVRDNEVAAASIGVNVRRNRRLVYAVSAAGVGLAGAVYLIPNYFIQPGIAFSADWTVIMTFVVVIGGIGTLEGPILGTLIYFAIRQGVTDGLGLSGSWYLVALGALAVATMLMAPKGLWPILRDRLHLDWLSVRRPWPGRPDRAPHHQAPAE</sequence>
<evidence type="ECO:0000256" key="5">
    <source>
        <dbReference type="ARBA" id="ARBA00023136"/>
    </source>
</evidence>
<proteinExistence type="predicted"/>